<dbReference type="AlphaFoldDB" id="A0A317V9F5"/>
<comment type="caution">
    <text evidence="7">The sequence shown here is derived from an EMBL/GenBank/DDBJ whole genome shotgun (WGS) entry which is preliminary data.</text>
</comment>
<feature type="compositionally biased region" description="Basic and acidic residues" evidence="5">
    <location>
        <begin position="81"/>
        <end position="93"/>
    </location>
</feature>
<dbReference type="Pfam" id="PF00172">
    <property type="entry name" value="Zn_clus"/>
    <property type="match status" value="1"/>
</dbReference>
<feature type="region of interest" description="Disordered" evidence="5">
    <location>
        <begin position="45"/>
        <end position="93"/>
    </location>
</feature>
<dbReference type="GeneID" id="37069111"/>
<evidence type="ECO:0000256" key="4">
    <source>
        <dbReference type="ARBA" id="ARBA00023242"/>
    </source>
</evidence>
<dbReference type="InterPro" id="IPR001138">
    <property type="entry name" value="Zn2Cys6_DnaBD"/>
</dbReference>
<dbReference type="CDD" id="cd00067">
    <property type="entry name" value="GAL4"/>
    <property type="match status" value="1"/>
</dbReference>
<evidence type="ECO:0000259" key="6">
    <source>
        <dbReference type="PROSITE" id="PS50048"/>
    </source>
</evidence>
<dbReference type="SUPFAM" id="SSF57701">
    <property type="entry name" value="Zn2/Cys6 DNA-binding domain"/>
    <property type="match status" value="1"/>
</dbReference>
<keyword evidence="2" id="KW-0238">DNA-binding</keyword>
<dbReference type="GO" id="GO:0008270">
    <property type="term" value="F:zinc ion binding"/>
    <property type="evidence" value="ECO:0007669"/>
    <property type="project" value="InterPro"/>
</dbReference>
<dbReference type="OrthoDB" id="4330117at2759"/>
<keyword evidence="1" id="KW-0805">Transcription regulation</keyword>
<evidence type="ECO:0000313" key="8">
    <source>
        <dbReference type="Proteomes" id="UP000247233"/>
    </source>
</evidence>
<dbReference type="InterPro" id="IPR036864">
    <property type="entry name" value="Zn2-C6_fun-type_DNA-bd_sf"/>
</dbReference>
<dbReference type="PROSITE" id="PS50048">
    <property type="entry name" value="ZN2_CY6_FUNGAL_2"/>
    <property type="match status" value="1"/>
</dbReference>
<dbReference type="InterPro" id="IPR050797">
    <property type="entry name" value="Carb_Metab_Trans_Reg"/>
</dbReference>
<evidence type="ECO:0000256" key="2">
    <source>
        <dbReference type="ARBA" id="ARBA00023125"/>
    </source>
</evidence>
<dbReference type="GO" id="GO:0009893">
    <property type="term" value="P:positive regulation of metabolic process"/>
    <property type="evidence" value="ECO:0007669"/>
    <property type="project" value="UniProtKB-ARBA"/>
</dbReference>
<evidence type="ECO:0000313" key="7">
    <source>
        <dbReference type="EMBL" id="PWY71023.1"/>
    </source>
</evidence>
<dbReference type="PROSITE" id="PS00463">
    <property type="entry name" value="ZN2_CY6_FUNGAL_1"/>
    <property type="match status" value="1"/>
</dbReference>
<dbReference type="Proteomes" id="UP000247233">
    <property type="component" value="Unassembled WGS sequence"/>
</dbReference>
<accession>A0A317V9F5</accession>
<proteinExistence type="predicted"/>
<evidence type="ECO:0000256" key="3">
    <source>
        <dbReference type="ARBA" id="ARBA00023163"/>
    </source>
</evidence>
<organism evidence="7 8">
    <name type="scientific">Aspergillus heteromorphus CBS 117.55</name>
    <dbReference type="NCBI Taxonomy" id="1448321"/>
    <lineage>
        <taxon>Eukaryota</taxon>
        <taxon>Fungi</taxon>
        <taxon>Dikarya</taxon>
        <taxon>Ascomycota</taxon>
        <taxon>Pezizomycotina</taxon>
        <taxon>Eurotiomycetes</taxon>
        <taxon>Eurotiomycetidae</taxon>
        <taxon>Eurotiales</taxon>
        <taxon>Aspergillaceae</taxon>
        <taxon>Aspergillus</taxon>
        <taxon>Aspergillus subgen. Circumdati</taxon>
    </lineage>
</organism>
<dbReference type="GO" id="GO:0000981">
    <property type="term" value="F:DNA-binding transcription factor activity, RNA polymerase II-specific"/>
    <property type="evidence" value="ECO:0007669"/>
    <property type="project" value="InterPro"/>
</dbReference>
<feature type="domain" description="Zn(2)-C6 fungal-type" evidence="6">
    <location>
        <begin position="11"/>
        <end position="46"/>
    </location>
</feature>
<keyword evidence="4" id="KW-0539">Nucleus</keyword>
<dbReference type="SMART" id="SM00066">
    <property type="entry name" value="GAL4"/>
    <property type="match status" value="1"/>
</dbReference>
<dbReference type="Gene3D" id="4.10.240.10">
    <property type="entry name" value="Zn(2)-C6 fungal-type DNA-binding domain"/>
    <property type="match status" value="1"/>
</dbReference>
<keyword evidence="3" id="KW-0804">Transcription</keyword>
<feature type="compositionally biased region" description="Polar residues" evidence="5">
    <location>
        <begin position="63"/>
        <end position="76"/>
    </location>
</feature>
<evidence type="ECO:0000256" key="5">
    <source>
        <dbReference type="SAM" id="MobiDB-lite"/>
    </source>
</evidence>
<dbReference type="EMBL" id="MSFL01000029">
    <property type="protein sequence ID" value="PWY71023.1"/>
    <property type="molecule type" value="Genomic_DNA"/>
</dbReference>
<evidence type="ECO:0000256" key="1">
    <source>
        <dbReference type="ARBA" id="ARBA00023015"/>
    </source>
</evidence>
<gene>
    <name evidence="7" type="ORF">BO70DRAFT_399638</name>
</gene>
<dbReference type="VEuPathDB" id="FungiDB:BO70DRAFT_399638"/>
<dbReference type="RefSeq" id="XP_025396125.1">
    <property type="nucleotide sequence ID" value="XM_025546874.1"/>
</dbReference>
<dbReference type="PANTHER" id="PTHR31668">
    <property type="entry name" value="GLUCOSE TRANSPORT TRANSCRIPTION REGULATOR RGT1-RELATED-RELATED"/>
    <property type="match status" value="1"/>
</dbReference>
<protein>
    <recommendedName>
        <fullName evidence="6">Zn(2)-C6 fungal-type domain-containing protein</fullName>
    </recommendedName>
</protein>
<reference evidence="7 8" key="1">
    <citation type="submission" date="2016-12" db="EMBL/GenBank/DDBJ databases">
        <title>The genomes of Aspergillus section Nigri reveals drivers in fungal speciation.</title>
        <authorList>
            <consortium name="DOE Joint Genome Institute"/>
            <person name="Vesth T.C."/>
            <person name="Nybo J."/>
            <person name="Theobald S."/>
            <person name="Brandl J."/>
            <person name="Frisvad J.C."/>
            <person name="Nielsen K.F."/>
            <person name="Lyhne E.K."/>
            <person name="Kogle M.E."/>
            <person name="Kuo A."/>
            <person name="Riley R."/>
            <person name="Clum A."/>
            <person name="Nolan M."/>
            <person name="Lipzen A."/>
            <person name="Salamov A."/>
            <person name="Henrissat B."/>
            <person name="Wiebenga A."/>
            <person name="De Vries R.P."/>
            <person name="Grigoriev I.V."/>
            <person name="Mortensen U.H."/>
            <person name="Andersen M.R."/>
            <person name="Baker S.E."/>
        </authorList>
    </citation>
    <scope>NUCLEOTIDE SEQUENCE [LARGE SCALE GENOMIC DNA]</scope>
    <source>
        <strain evidence="7 8">CBS 117.55</strain>
    </source>
</reference>
<name>A0A317V9F5_9EURO</name>
<keyword evidence="8" id="KW-1185">Reference proteome</keyword>
<dbReference type="STRING" id="1448321.A0A317V9F5"/>
<dbReference type="GO" id="GO:0003677">
    <property type="term" value="F:DNA binding"/>
    <property type="evidence" value="ECO:0007669"/>
    <property type="project" value="UniProtKB-KW"/>
</dbReference>
<sequence>MEQQRPKTRRACDRCHTQKLRCRRDETIGATKACMRCTRDNLDCVYSPPKNSQKQNAGLPASRRSTVASPYQQPVESVQYGREDGTPSGKEDDVLTSSWPLMPELRNSTGLGLDPYDLDALSDPVDLAFELNAVTGSLSPGIPPGMVQLSPVGRHSAATPSLGLSADDKPIPNLHLQARGQNTEDWIGQISDINLRLLNHASYISSLEAQALLERSDPIEQGFGIDQTFLLSQQLLDLLSVRSIDRLGRLTRHASTCAMDVPPELVLSGSQSSSTSSSSYMAPSPHSPLRNLDLATTILILSCHLRVLNIYAKTFHHLERCIQERRAPEDIHLPGMTFGAFSLHSSSSLQITLMIQLAETLLGRLHDTVSAVNYPPGPVNGPDSHRPLSDPWDEVSDSILQALKASHRDMMQTETALHHRRSTVAHEALGTPLHRVASALHTSMRSPSGLFPDLSGLPAADTAPIDANVRFCA</sequence>